<keyword evidence="2" id="KW-1185">Reference proteome</keyword>
<accession>A0A1U7Y2V1</accession>
<sequence>MAVNQATPSSASGTSTGNVTNPVDGTTTVITSNLVDVLIEPTMETGRGVLISLSAKNKLGFTNRTCQKPDERSPLFERWRRCNGMVIAWLLNSLSKDIAESVIYAQTAEELWSE</sequence>
<evidence type="ECO:0000256" key="1">
    <source>
        <dbReference type="SAM" id="MobiDB-lite"/>
    </source>
</evidence>
<organism evidence="2 3">
    <name type="scientific">Nicotiana sylvestris</name>
    <name type="common">Wood tobacco</name>
    <name type="synonym">South American tobacco</name>
    <dbReference type="NCBI Taxonomy" id="4096"/>
    <lineage>
        <taxon>Eukaryota</taxon>
        <taxon>Viridiplantae</taxon>
        <taxon>Streptophyta</taxon>
        <taxon>Embryophyta</taxon>
        <taxon>Tracheophyta</taxon>
        <taxon>Spermatophyta</taxon>
        <taxon>Magnoliopsida</taxon>
        <taxon>eudicotyledons</taxon>
        <taxon>Gunneridae</taxon>
        <taxon>Pentapetalae</taxon>
        <taxon>asterids</taxon>
        <taxon>lamiids</taxon>
        <taxon>Solanales</taxon>
        <taxon>Solanaceae</taxon>
        <taxon>Nicotianoideae</taxon>
        <taxon>Nicotianeae</taxon>
        <taxon>Nicotiana</taxon>
    </lineage>
</organism>
<protein>
    <submittedName>
        <fullName evidence="3">Uncharacterized protein LOC104244663</fullName>
    </submittedName>
</protein>
<reference evidence="3" key="2">
    <citation type="submission" date="2025-08" db="UniProtKB">
        <authorList>
            <consortium name="RefSeq"/>
        </authorList>
    </citation>
    <scope>IDENTIFICATION</scope>
    <source>
        <tissue evidence="3">Leaf</tissue>
    </source>
</reference>
<feature type="compositionally biased region" description="Low complexity" evidence="1">
    <location>
        <begin position="1"/>
        <end position="17"/>
    </location>
</feature>
<dbReference type="PANTHER" id="PTHR37610">
    <property type="entry name" value="CCHC-TYPE DOMAIN-CONTAINING PROTEIN"/>
    <property type="match status" value="1"/>
</dbReference>
<reference evidence="2" key="1">
    <citation type="journal article" date="2013" name="Genome Biol.">
        <title>Reference genomes and transcriptomes of Nicotiana sylvestris and Nicotiana tomentosiformis.</title>
        <authorList>
            <person name="Sierro N."/>
            <person name="Battey J.N."/>
            <person name="Ouadi S."/>
            <person name="Bovet L."/>
            <person name="Goepfert S."/>
            <person name="Bakaher N."/>
            <person name="Peitsch M.C."/>
            <person name="Ivanov N.V."/>
        </authorList>
    </citation>
    <scope>NUCLEOTIDE SEQUENCE [LARGE SCALE GENOMIC DNA]</scope>
</reference>
<dbReference type="Proteomes" id="UP000189701">
    <property type="component" value="Unplaced"/>
</dbReference>
<proteinExistence type="predicted"/>
<dbReference type="RefSeq" id="XP_009798462.1">
    <property type="nucleotide sequence ID" value="XM_009800160.1"/>
</dbReference>
<dbReference type="AlphaFoldDB" id="A0A1U7Y2V1"/>
<name>A0A1U7Y2V1_NICSY</name>
<evidence type="ECO:0000313" key="3">
    <source>
        <dbReference type="RefSeq" id="XP_009798462.1"/>
    </source>
</evidence>
<evidence type="ECO:0000313" key="2">
    <source>
        <dbReference type="Proteomes" id="UP000189701"/>
    </source>
</evidence>
<dbReference type="eggNOG" id="KOG0017">
    <property type="taxonomic scope" value="Eukaryota"/>
</dbReference>
<feature type="region of interest" description="Disordered" evidence="1">
    <location>
        <begin position="1"/>
        <end position="25"/>
    </location>
</feature>
<gene>
    <name evidence="3" type="primary">LOC104244663</name>
</gene>
<dbReference type="PANTHER" id="PTHR37610:SF6">
    <property type="entry name" value="GAG-POLYPEPTIDE OF LTR COPIA-TYPE-RELATED"/>
    <property type="match status" value="1"/>
</dbReference>